<accession>A0AAN9XDX0</accession>
<protein>
    <submittedName>
        <fullName evidence="2">Uncharacterized protein</fullName>
    </submittedName>
</protein>
<comment type="caution">
    <text evidence="2">The sequence shown here is derived from an EMBL/GenBank/DDBJ whole genome shotgun (WGS) entry which is preliminary data.</text>
</comment>
<dbReference type="AlphaFoldDB" id="A0AAN9XDX0"/>
<sequence>MAPQTNTAEPVELHLPQDLSLSVSVLSLTYSPILPLLVYILYSQYVPTKAIVGHVKAGHDHCQHQQHAYENAPLVLEVIFSCSSVPQRGSLCHVAHADMFCKGSMCLHINGRGINRRPGCDDLDSLALVLFSLLSLEN</sequence>
<keyword evidence="1" id="KW-1133">Transmembrane helix</keyword>
<reference evidence="2 3" key="1">
    <citation type="submission" date="2024-01" db="EMBL/GenBank/DDBJ databases">
        <title>The genomes of 5 underutilized Papilionoideae crops provide insights into root nodulation and disease resistanc.</title>
        <authorList>
            <person name="Jiang F."/>
        </authorList>
    </citation>
    <scope>NUCLEOTIDE SEQUENCE [LARGE SCALE GENOMIC DNA]</scope>
    <source>
        <strain evidence="2">DUOXIRENSHENG_FW03</strain>
        <tissue evidence="2">Leaves</tissue>
    </source>
</reference>
<evidence type="ECO:0000256" key="1">
    <source>
        <dbReference type="SAM" id="Phobius"/>
    </source>
</evidence>
<keyword evidence="1" id="KW-0812">Transmembrane</keyword>
<dbReference type="EMBL" id="JAYMYS010000006">
    <property type="protein sequence ID" value="KAK7388740.1"/>
    <property type="molecule type" value="Genomic_DNA"/>
</dbReference>
<keyword evidence="1" id="KW-0472">Membrane</keyword>
<dbReference type="Proteomes" id="UP001386955">
    <property type="component" value="Unassembled WGS sequence"/>
</dbReference>
<proteinExistence type="predicted"/>
<keyword evidence="3" id="KW-1185">Reference proteome</keyword>
<evidence type="ECO:0000313" key="2">
    <source>
        <dbReference type="EMBL" id="KAK7388740.1"/>
    </source>
</evidence>
<organism evidence="2 3">
    <name type="scientific">Psophocarpus tetragonolobus</name>
    <name type="common">Winged bean</name>
    <name type="synonym">Dolichos tetragonolobus</name>
    <dbReference type="NCBI Taxonomy" id="3891"/>
    <lineage>
        <taxon>Eukaryota</taxon>
        <taxon>Viridiplantae</taxon>
        <taxon>Streptophyta</taxon>
        <taxon>Embryophyta</taxon>
        <taxon>Tracheophyta</taxon>
        <taxon>Spermatophyta</taxon>
        <taxon>Magnoliopsida</taxon>
        <taxon>eudicotyledons</taxon>
        <taxon>Gunneridae</taxon>
        <taxon>Pentapetalae</taxon>
        <taxon>rosids</taxon>
        <taxon>fabids</taxon>
        <taxon>Fabales</taxon>
        <taxon>Fabaceae</taxon>
        <taxon>Papilionoideae</taxon>
        <taxon>50 kb inversion clade</taxon>
        <taxon>NPAAA clade</taxon>
        <taxon>indigoferoid/millettioid clade</taxon>
        <taxon>Phaseoleae</taxon>
        <taxon>Psophocarpus</taxon>
    </lineage>
</organism>
<feature type="transmembrane region" description="Helical" evidence="1">
    <location>
        <begin position="20"/>
        <end position="42"/>
    </location>
</feature>
<evidence type="ECO:0000313" key="3">
    <source>
        <dbReference type="Proteomes" id="UP001386955"/>
    </source>
</evidence>
<gene>
    <name evidence="2" type="ORF">VNO78_23567</name>
</gene>
<name>A0AAN9XDX0_PSOTE</name>